<sequence>MTQSSHGFVSYSPCPSNKKVATADGTFITVASQGDATTNSILVLKNVLHVPKLSTNLVSVHKFTKDLDCVVTFSSRICQIQDQDMGRMIRLAKAKNGLYILEEPSGQNSTKNQIPLSLFSELSFSNKNQI</sequence>
<protein>
    <recommendedName>
        <fullName evidence="1">Retrovirus-related Pol polyprotein from transposon TNT 1-94-like beta-barrel domain-containing protein</fullName>
    </recommendedName>
</protein>
<evidence type="ECO:0000259" key="1">
    <source>
        <dbReference type="Pfam" id="PF22936"/>
    </source>
</evidence>
<dbReference type="InterPro" id="IPR054722">
    <property type="entry name" value="PolX-like_BBD"/>
</dbReference>
<organism evidence="2 3">
    <name type="scientific">Parasponia andersonii</name>
    <name type="common">Sponia andersonii</name>
    <dbReference type="NCBI Taxonomy" id="3476"/>
    <lineage>
        <taxon>Eukaryota</taxon>
        <taxon>Viridiplantae</taxon>
        <taxon>Streptophyta</taxon>
        <taxon>Embryophyta</taxon>
        <taxon>Tracheophyta</taxon>
        <taxon>Spermatophyta</taxon>
        <taxon>Magnoliopsida</taxon>
        <taxon>eudicotyledons</taxon>
        <taxon>Gunneridae</taxon>
        <taxon>Pentapetalae</taxon>
        <taxon>rosids</taxon>
        <taxon>fabids</taxon>
        <taxon>Rosales</taxon>
        <taxon>Cannabaceae</taxon>
        <taxon>Parasponia</taxon>
    </lineage>
</organism>
<dbReference type="AlphaFoldDB" id="A0A2P5BVY2"/>
<evidence type="ECO:0000313" key="3">
    <source>
        <dbReference type="Proteomes" id="UP000237105"/>
    </source>
</evidence>
<dbReference type="OrthoDB" id="1194573at2759"/>
<proteinExistence type="predicted"/>
<accession>A0A2P5BVY2</accession>
<dbReference type="EMBL" id="JXTB01000213">
    <property type="protein sequence ID" value="PON52943.1"/>
    <property type="molecule type" value="Genomic_DNA"/>
</dbReference>
<dbReference type="Proteomes" id="UP000237105">
    <property type="component" value="Unassembled WGS sequence"/>
</dbReference>
<dbReference type="Pfam" id="PF22936">
    <property type="entry name" value="Pol_BBD"/>
    <property type="match status" value="1"/>
</dbReference>
<evidence type="ECO:0000313" key="2">
    <source>
        <dbReference type="EMBL" id="PON52943.1"/>
    </source>
</evidence>
<gene>
    <name evidence="2" type="ORF">PanWU01x14_206260</name>
</gene>
<feature type="domain" description="Retrovirus-related Pol polyprotein from transposon TNT 1-94-like beta-barrel" evidence="1">
    <location>
        <begin position="1"/>
        <end position="65"/>
    </location>
</feature>
<keyword evidence="3" id="KW-1185">Reference proteome</keyword>
<reference evidence="3" key="1">
    <citation type="submission" date="2016-06" db="EMBL/GenBank/DDBJ databases">
        <title>Parallel loss of symbiosis genes in relatives of nitrogen-fixing non-legume Parasponia.</title>
        <authorList>
            <person name="Van Velzen R."/>
            <person name="Holmer R."/>
            <person name="Bu F."/>
            <person name="Rutten L."/>
            <person name="Van Zeijl A."/>
            <person name="Liu W."/>
            <person name="Santuari L."/>
            <person name="Cao Q."/>
            <person name="Sharma T."/>
            <person name="Shen D."/>
            <person name="Roswanjaya Y."/>
            <person name="Wardhani T."/>
            <person name="Kalhor M.S."/>
            <person name="Jansen J."/>
            <person name="Van den Hoogen J."/>
            <person name="Gungor B."/>
            <person name="Hartog M."/>
            <person name="Hontelez J."/>
            <person name="Verver J."/>
            <person name="Yang W.-C."/>
            <person name="Schijlen E."/>
            <person name="Repin R."/>
            <person name="Schilthuizen M."/>
            <person name="Schranz E."/>
            <person name="Heidstra R."/>
            <person name="Miyata K."/>
            <person name="Fedorova E."/>
            <person name="Kohlen W."/>
            <person name="Bisseling T."/>
            <person name="Smit S."/>
            <person name="Geurts R."/>
        </authorList>
    </citation>
    <scope>NUCLEOTIDE SEQUENCE [LARGE SCALE GENOMIC DNA]</scope>
    <source>
        <strain evidence="3">cv. WU1-14</strain>
    </source>
</reference>
<name>A0A2P5BVY2_PARAD</name>
<comment type="caution">
    <text evidence="2">The sequence shown here is derived from an EMBL/GenBank/DDBJ whole genome shotgun (WGS) entry which is preliminary data.</text>
</comment>